<dbReference type="EMBL" id="AP028914">
    <property type="protein sequence ID" value="BES95315.1"/>
    <property type="molecule type" value="Genomic_DNA"/>
</dbReference>
<name>A0ABN7ASY4_9HEMI</name>
<proteinExistence type="predicted"/>
<accession>A0ABN7ASY4</accession>
<feature type="region of interest" description="Disordered" evidence="1">
    <location>
        <begin position="41"/>
        <end position="84"/>
    </location>
</feature>
<evidence type="ECO:0000313" key="3">
    <source>
        <dbReference type="Proteomes" id="UP001307889"/>
    </source>
</evidence>
<evidence type="ECO:0000256" key="1">
    <source>
        <dbReference type="SAM" id="MobiDB-lite"/>
    </source>
</evidence>
<dbReference type="Proteomes" id="UP001307889">
    <property type="component" value="Chromosome 6"/>
</dbReference>
<keyword evidence="3" id="KW-1185">Reference proteome</keyword>
<gene>
    <name evidence="2" type="ORF">NTJ_08124</name>
</gene>
<sequence length="84" mass="8853">MRRARRTGMVDLAETGKRRGKGCRRALGLVNGGVACDLDPDSLVTRPGRDSEGEGVPQGRGQGGEMATDPYDALSLSSLSRPIP</sequence>
<evidence type="ECO:0000313" key="2">
    <source>
        <dbReference type="EMBL" id="BES95315.1"/>
    </source>
</evidence>
<feature type="compositionally biased region" description="Polar residues" evidence="1">
    <location>
        <begin position="75"/>
        <end position="84"/>
    </location>
</feature>
<organism evidence="2 3">
    <name type="scientific">Nesidiocoris tenuis</name>
    <dbReference type="NCBI Taxonomy" id="355587"/>
    <lineage>
        <taxon>Eukaryota</taxon>
        <taxon>Metazoa</taxon>
        <taxon>Ecdysozoa</taxon>
        <taxon>Arthropoda</taxon>
        <taxon>Hexapoda</taxon>
        <taxon>Insecta</taxon>
        <taxon>Pterygota</taxon>
        <taxon>Neoptera</taxon>
        <taxon>Paraneoptera</taxon>
        <taxon>Hemiptera</taxon>
        <taxon>Heteroptera</taxon>
        <taxon>Panheteroptera</taxon>
        <taxon>Cimicomorpha</taxon>
        <taxon>Miridae</taxon>
        <taxon>Dicyphina</taxon>
        <taxon>Nesidiocoris</taxon>
    </lineage>
</organism>
<reference evidence="2 3" key="1">
    <citation type="submission" date="2023-09" db="EMBL/GenBank/DDBJ databases">
        <title>Nesidiocoris tenuis whole genome shotgun sequence.</title>
        <authorList>
            <person name="Shibata T."/>
            <person name="Shimoda M."/>
            <person name="Kobayashi T."/>
            <person name="Uehara T."/>
        </authorList>
    </citation>
    <scope>NUCLEOTIDE SEQUENCE [LARGE SCALE GENOMIC DNA]</scope>
    <source>
        <strain evidence="2 3">Japan</strain>
    </source>
</reference>
<protein>
    <submittedName>
        <fullName evidence="2">Uncharacterized protein</fullName>
    </submittedName>
</protein>